<comment type="caution">
    <text evidence="4">The sequence shown here is derived from an EMBL/GenBank/DDBJ whole genome shotgun (WGS) entry which is preliminary data.</text>
</comment>
<keyword evidence="5" id="KW-1185">Reference proteome</keyword>
<dbReference type="SUPFAM" id="SSF52540">
    <property type="entry name" value="P-loop containing nucleoside triphosphate hydrolases"/>
    <property type="match status" value="1"/>
</dbReference>
<organism evidence="4 5">
    <name type="scientific">Candolleomyces eurysporus</name>
    <dbReference type="NCBI Taxonomy" id="2828524"/>
    <lineage>
        <taxon>Eukaryota</taxon>
        <taxon>Fungi</taxon>
        <taxon>Dikarya</taxon>
        <taxon>Basidiomycota</taxon>
        <taxon>Agaricomycotina</taxon>
        <taxon>Agaricomycetes</taxon>
        <taxon>Agaricomycetidae</taxon>
        <taxon>Agaricales</taxon>
        <taxon>Agaricineae</taxon>
        <taxon>Psathyrellaceae</taxon>
        <taxon>Candolleomyces</taxon>
    </lineage>
</organism>
<dbReference type="OrthoDB" id="3598281at2759"/>
<reference evidence="4" key="1">
    <citation type="submission" date="2022-06" db="EMBL/GenBank/DDBJ databases">
        <title>Genome Sequence of Candolleomyces eurysporus.</title>
        <authorList>
            <person name="Buettner E."/>
        </authorList>
    </citation>
    <scope>NUCLEOTIDE SEQUENCE</scope>
    <source>
        <strain evidence="4">VTCC 930004</strain>
    </source>
</reference>
<dbReference type="EMBL" id="JANBPK010000162">
    <property type="protein sequence ID" value="KAJ2936141.1"/>
    <property type="molecule type" value="Genomic_DNA"/>
</dbReference>
<gene>
    <name evidence="4" type="ORF">H1R20_g953</name>
</gene>
<dbReference type="AlphaFoldDB" id="A0A9W8MMJ1"/>
<dbReference type="Pfam" id="PF00350">
    <property type="entry name" value="Dynamin_N"/>
    <property type="match status" value="1"/>
</dbReference>
<evidence type="ECO:0000259" key="3">
    <source>
        <dbReference type="Pfam" id="PF00350"/>
    </source>
</evidence>
<dbReference type="PANTHER" id="PTHR36681:SF3">
    <property type="entry name" value="NUCLEAR GTPASE, GERMINAL CENTER-ASSOCIATED, TANDEM DUPLICATE 3"/>
    <property type="match status" value="1"/>
</dbReference>
<feature type="region of interest" description="Disordered" evidence="2">
    <location>
        <begin position="294"/>
        <end position="356"/>
    </location>
</feature>
<sequence length="479" mass="53396">MLVKQELMEELAAPEPIDVDIDASRDDNITVTGTFRPPAAARYTRYNDAAEIPYDPEDAIQEGNKMIKTLEESLSKLTIGNKLREQVWERELKTLGKEVPPTTLIAVCGATGAGKSSVINAVLEVPTSGMRACTSTVTRISYHNDPKSITAKVSFLTRREWEEELTILLCELADETDGGDISDPNSEAGIAWQKVNALYPDLELEQLLTLDVQEIIDLDPGVADSNAARNKIAKAYMAEANCYWIVAPIQRAVDDKTARVLEKQITRTEVQKNLNGHFEAFMDGKPYGSAFTEEHLTDKKRKNYRSGKQETPKRCRAEANVKDNESETARSFSDSESGDESDEGPEAADSAAPLSDSMAVIPEEMEATLQDKLEKKEQVIDSLRKELEAAKSQKGELSEQRWILEQQRAMVQKEKNAFCSQKRSESACRALKEDFRSGLKMLDDVADENEDPEGLNPFHPRTVPLIYPFSPVQLATIFD</sequence>
<evidence type="ECO:0000313" key="5">
    <source>
        <dbReference type="Proteomes" id="UP001140091"/>
    </source>
</evidence>
<feature type="non-terminal residue" evidence="4">
    <location>
        <position position="479"/>
    </location>
</feature>
<dbReference type="Gene3D" id="3.40.50.300">
    <property type="entry name" value="P-loop containing nucleotide triphosphate hydrolases"/>
    <property type="match status" value="1"/>
</dbReference>
<keyword evidence="1" id="KW-0175">Coiled coil</keyword>
<evidence type="ECO:0000256" key="1">
    <source>
        <dbReference type="SAM" id="Coils"/>
    </source>
</evidence>
<feature type="domain" description="Dynamin N-terminal" evidence="3">
    <location>
        <begin position="105"/>
        <end position="267"/>
    </location>
</feature>
<feature type="compositionally biased region" description="Acidic residues" evidence="2">
    <location>
        <begin position="336"/>
        <end position="346"/>
    </location>
</feature>
<dbReference type="PANTHER" id="PTHR36681">
    <property type="entry name" value="NUCLEAR GTPASE, GERMINAL CENTER-ASSOCIATED, TANDEM DUPLICATE 3"/>
    <property type="match status" value="1"/>
</dbReference>
<dbReference type="InterPro" id="IPR027417">
    <property type="entry name" value="P-loop_NTPase"/>
</dbReference>
<accession>A0A9W8MMJ1</accession>
<evidence type="ECO:0000313" key="4">
    <source>
        <dbReference type="EMBL" id="KAJ2936141.1"/>
    </source>
</evidence>
<feature type="compositionally biased region" description="Basic and acidic residues" evidence="2">
    <location>
        <begin position="307"/>
        <end position="328"/>
    </location>
</feature>
<name>A0A9W8MMJ1_9AGAR</name>
<feature type="coiled-coil region" evidence="1">
    <location>
        <begin position="366"/>
        <end position="407"/>
    </location>
</feature>
<dbReference type="InterPro" id="IPR045063">
    <property type="entry name" value="Dynamin_N"/>
</dbReference>
<dbReference type="Proteomes" id="UP001140091">
    <property type="component" value="Unassembled WGS sequence"/>
</dbReference>
<protein>
    <recommendedName>
        <fullName evidence="3">Dynamin N-terminal domain-containing protein</fullName>
    </recommendedName>
</protein>
<proteinExistence type="predicted"/>
<evidence type="ECO:0000256" key="2">
    <source>
        <dbReference type="SAM" id="MobiDB-lite"/>
    </source>
</evidence>